<keyword evidence="1" id="KW-0472">Membrane</keyword>
<evidence type="ECO:0000313" key="2">
    <source>
        <dbReference type="EMBL" id="SDA65775.1"/>
    </source>
</evidence>
<gene>
    <name evidence="2" type="ORF">SAMN03080617_01537</name>
</gene>
<evidence type="ECO:0008006" key="4">
    <source>
        <dbReference type="Google" id="ProtNLM"/>
    </source>
</evidence>
<keyword evidence="1" id="KW-1133">Transmembrane helix</keyword>
<evidence type="ECO:0000256" key="1">
    <source>
        <dbReference type="SAM" id="Phobius"/>
    </source>
</evidence>
<sequence>MAEQDPARVNASIKLECEGGISPSISTLKPFKLMDYNLRRQLIMLSKRLIYVFLFQLFLCTVIMANTGNAQRKTIDQVKVSLNLKEKPLAQFFRQVESKTDFKFTYTDNLLDLNQTITVVEDNKSLYDVLVAVSKQTNLNFVQVNENIHVKPNSDLTKKAVEVTELVDQTIQGKVVDEKFSKGVDSTATATCA</sequence>
<protein>
    <recommendedName>
        <fullName evidence="4">Secretin and TonB N terminus short domain-containing protein</fullName>
    </recommendedName>
</protein>
<accession>A0A1G5X879</accession>
<dbReference type="STRING" id="279824.SAMN03080617_01537"/>
<proteinExistence type="predicted"/>
<dbReference type="EMBL" id="FMXE01000009">
    <property type="protein sequence ID" value="SDA65775.1"/>
    <property type="molecule type" value="Genomic_DNA"/>
</dbReference>
<evidence type="ECO:0000313" key="3">
    <source>
        <dbReference type="Proteomes" id="UP000198756"/>
    </source>
</evidence>
<name>A0A1G5X879_9BACT</name>
<dbReference type="Proteomes" id="UP000198756">
    <property type="component" value="Unassembled WGS sequence"/>
</dbReference>
<keyword evidence="1" id="KW-0812">Transmembrane</keyword>
<feature type="transmembrane region" description="Helical" evidence="1">
    <location>
        <begin position="49"/>
        <end position="68"/>
    </location>
</feature>
<dbReference type="Gene3D" id="3.55.50.30">
    <property type="match status" value="1"/>
</dbReference>
<dbReference type="AlphaFoldDB" id="A0A1G5X879"/>
<keyword evidence="3" id="KW-1185">Reference proteome</keyword>
<organism evidence="2 3">
    <name type="scientific">Algoriphagus alkaliphilus</name>
    <dbReference type="NCBI Taxonomy" id="279824"/>
    <lineage>
        <taxon>Bacteria</taxon>
        <taxon>Pseudomonadati</taxon>
        <taxon>Bacteroidota</taxon>
        <taxon>Cytophagia</taxon>
        <taxon>Cytophagales</taxon>
        <taxon>Cyclobacteriaceae</taxon>
        <taxon>Algoriphagus</taxon>
    </lineage>
</organism>
<reference evidence="3" key="1">
    <citation type="submission" date="2016-10" db="EMBL/GenBank/DDBJ databases">
        <authorList>
            <person name="Varghese N."/>
            <person name="Submissions S."/>
        </authorList>
    </citation>
    <scope>NUCLEOTIDE SEQUENCE [LARGE SCALE GENOMIC DNA]</scope>
    <source>
        <strain evidence="3">DSM 22703</strain>
    </source>
</reference>